<feature type="domain" description="Multi-ubiquitin" evidence="1">
    <location>
        <begin position="37"/>
        <end position="100"/>
    </location>
</feature>
<sequence length="251" mass="27464">MKQPDLIDCDDVGEAIRDGRALRPARAYRIRFAQDDLNFRVIEVSDPIPLGRQILAAAGLNAQRDYSLFAILDGGDFEDVRADETFDLRGQGAERFVAFQTDREFKLMVNGSQLQWGKPVISGAVLYGLASPPEDEAVFLVVAGGIDREINRTELVDLAAPGVERFITAPRLPRTYQIMVNGREIEVARKRQTFNDLVALAYPGTAAAPNTVYSITYSRAASTPHSGELGQGGFIDVKNGTRANVTCTVQS</sequence>
<dbReference type="AlphaFoldDB" id="A0AA40XWV7"/>
<evidence type="ECO:0000313" key="3">
    <source>
        <dbReference type="Proteomes" id="UP000616785"/>
    </source>
</evidence>
<dbReference type="Proteomes" id="UP000616785">
    <property type="component" value="Unassembled WGS sequence"/>
</dbReference>
<protein>
    <submittedName>
        <fullName evidence="2">Multiubiquitin domain-containing protein</fullName>
    </submittedName>
</protein>
<evidence type="ECO:0000259" key="1">
    <source>
        <dbReference type="Pfam" id="PF14452"/>
    </source>
</evidence>
<gene>
    <name evidence="2" type="ORF">I5U57_01215</name>
</gene>
<reference evidence="2" key="1">
    <citation type="submission" date="2020-11" db="EMBL/GenBank/DDBJ databases">
        <title>Enhanced detection system for hospital associated transmission using whole genome sequencing surveillance.</title>
        <authorList>
            <person name="Harrison L.H."/>
            <person name="Van Tyne D."/>
            <person name="Marsh J.W."/>
            <person name="Griffith M.P."/>
            <person name="Snyder D.J."/>
            <person name="Cooper V.S."/>
            <person name="Mustapha M."/>
        </authorList>
    </citation>
    <scope>NUCLEOTIDE SEQUENCE</scope>
    <source>
        <strain evidence="2">STEN00092</strain>
    </source>
</reference>
<comment type="caution">
    <text evidence="2">The sequence shown here is derived from an EMBL/GenBank/DDBJ whole genome shotgun (WGS) entry which is preliminary data.</text>
</comment>
<organism evidence="2 3">
    <name type="scientific">Stenotrophomonas maltophilia</name>
    <name type="common">Pseudomonas maltophilia</name>
    <name type="synonym">Xanthomonas maltophilia</name>
    <dbReference type="NCBI Taxonomy" id="40324"/>
    <lineage>
        <taxon>Bacteria</taxon>
        <taxon>Pseudomonadati</taxon>
        <taxon>Pseudomonadota</taxon>
        <taxon>Gammaproteobacteria</taxon>
        <taxon>Lysobacterales</taxon>
        <taxon>Lysobacteraceae</taxon>
        <taxon>Stenotrophomonas</taxon>
        <taxon>Stenotrophomonas maltophilia group</taxon>
    </lineage>
</organism>
<feature type="domain" description="Multi-ubiquitin" evidence="1">
    <location>
        <begin position="105"/>
        <end position="170"/>
    </location>
</feature>
<dbReference type="InterPro" id="IPR027802">
    <property type="entry name" value="Multi-ubiquitin_dom"/>
</dbReference>
<dbReference type="Pfam" id="PF14452">
    <property type="entry name" value="Multi_ubiq"/>
    <property type="match status" value="3"/>
</dbReference>
<accession>A0AA40XWV7</accession>
<dbReference type="EMBL" id="JADUNO010000002">
    <property type="protein sequence ID" value="MBH1638064.1"/>
    <property type="molecule type" value="Genomic_DNA"/>
</dbReference>
<evidence type="ECO:0000313" key="2">
    <source>
        <dbReference type="EMBL" id="MBH1638064.1"/>
    </source>
</evidence>
<name>A0AA40XWV7_STEMA</name>
<feature type="domain" description="Multi-ubiquitin" evidence="1">
    <location>
        <begin position="176"/>
        <end position="247"/>
    </location>
</feature>
<proteinExistence type="predicted"/>